<keyword evidence="8" id="KW-0969">Cilium</keyword>
<reference evidence="8 9" key="1">
    <citation type="submission" date="2019-01" db="EMBL/GenBank/DDBJ databases">
        <title>Genome sequencing of strain FW100M-2.</title>
        <authorList>
            <person name="Heo J."/>
            <person name="Kim S.-J."/>
            <person name="Kim J.-S."/>
            <person name="Hong S.-B."/>
            <person name="Kwon S.-W."/>
        </authorList>
    </citation>
    <scope>NUCLEOTIDE SEQUENCE [LARGE SCALE GENOMIC DNA]</scope>
    <source>
        <strain evidence="8 9">FW100M-2</strain>
    </source>
</reference>
<gene>
    <name evidence="8" type="ORF">ET464_16570</name>
</gene>
<comment type="subunit">
    <text evidence="2 5">Homopentamer.</text>
</comment>
<name>A0A4P6F0X3_9BACL</name>
<proteinExistence type="inferred from homology"/>
<dbReference type="InterPro" id="IPR040026">
    <property type="entry name" value="FliD"/>
</dbReference>
<evidence type="ECO:0000256" key="3">
    <source>
        <dbReference type="ARBA" id="ARBA00023054"/>
    </source>
</evidence>
<keyword evidence="9" id="KW-1185">Reference proteome</keyword>
<evidence type="ECO:0000256" key="4">
    <source>
        <dbReference type="ARBA" id="ARBA00023143"/>
    </source>
</evidence>
<accession>A0A4P6F0X3</accession>
<dbReference type="GO" id="GO:0009424">
    <property type="term" value="C:bacterial-type flagellum hook"/>
    <property type="evidence" value="ECO:0007669"/>
    <property type="project" value="UniProtKB-UniRule"/>
</dbReference>
<keyword evidence="8" id="KW-0282">Flagellum</keyword>
<comment type="similarity">
    <text evidence="1 5">Belongs to the FliD family.</text>
</comment>
<dbReference type="GO" id="GO:0007155">
    <property type="term" value="P:cell adhesion"/>
    <property type="evidence" value="ECO:0007669"/>
    <property type="project" value="InterPro"/>
</dbReference>
<dbReference type="GO" id="GO:0009421">
    <property type="term" value="C:bacterial-type flagellum filament cap"/>
    <property type="evidence" value="ECO:0007669"/>
    <property type="project" value="InterPro"/>
</dbReference>
<evidence type="ECO:0000313" key="9">
    <source>
        <dbReference type="Proteomes" id="UP000293568"/>
    </source>
</evidence>
<dbReference type="EMBL" id="CP035492">
    <property type="protein sequence ID" value="QAY67759.1"/>
    <property type="molecule type" value="Genomic_DNA"/>
</dbReference>
<dbReference type="AlphaFoldDB" id="A0A4P6F0X3"/>
<comment type="function">
    <text evidence="5">Required for morphogenesis and for the elongation of the flagellar filament by facilitating polymerization of the flagellin monomers at the tip of growing filament. Forms a capping structure, which prevents flagellin subunits (transported through the central channel of the flagellum) from leaking out without polymerization at the distal end.</text>
</comment>
<dbReference type="Proteomes" id="UP000293568">
    <property type="component" value="Chromosome"/>
</dbReference>
<evidence type="ECO:0000259" key="6">
    <source>
        <dbReference type="Pfam" id="PF02465"/>
    </source>
</evidence>
<sequence>MTVRITGMASGLDVDSLVQQIMKAQRTTYDNMVKKRTKVEWQQEDYRTMASKIVDFRNNKLASFNLSSAISAKTSELSGDTNAISINATASAAAGSLNVNVQKVATSGNQIYTYSATDKTASLADLGFTTDPLNANNVQVTINNQTVSVDKTLHLADLASAINSSANKLKATALYDEASGQFSLSATETGANKLNLDAKFANKGTASAPVNGQDAVVTVNGITYTQSSNKFSVNGFDFTAKNVSASGGTTITAKQDTDKIVDTIKSYVTEYNNLISAINSELDETVNRDYSPLSDDEKKEMSDDDIKMWQDKARSGSLHNDSTLSMLVSEMRTANTGLIAGIKDANGNPISIGITTGSYTEKGKLVLDESKLREALESNPDEVINLFTAKSSDTSPGSATSGVFAKLQTSTMNALTSMSTIAGTSLTSSDATAAFLENSLLSDQIRDMKSSESSMLDRLNDMEDQYYKQFSAMETAINNFNSQSSSLAGLLS</sequence>
<organism evidence="8 9">
    <name type="scientific">Paenibacillus protaetiae</name>
    <dbReference type="NCBI Taxonomy" id="2509456"/>
    <lineage>
        <taxon>Bacteria</taxon>
        <taxon>Bacillati</taxon>
        <taxon>Bacillota</taxon>
        <taxon>Bacilli</taxon>
        <taxon>Bacillales</taxon>
        <taxon>Paenibacillaceae</taxon>
        <taxon>Paenibacillus</taxon>
    </lineage>
</organism>
<dbReference type="PANTHER" id="PTHR30288">
    <property type="entry name" value="FLAGELLAR CAP/ASSEMBLY PROTEIN FLID"/>
    <property type="match status" value="1"/>
</dbReference>
<dbReference type="GO" id="GO:0005576">
    <property type="term" value="C:extracellular region"/>
    <property type="evidence" value="ECO:0007669"/>
    <property type="project" value="UniProtKB-SubCell"/>
</dbReference>
<keyword evidence="8" id="KW-0966">Cell projection</keyword>
<feature type="domain" description="Flagellar hook-associated protein 2 N-terminal" evidence="6">
    <location>
        <begin position="10"/>
        <end position="107"/>
    </location>
</feature>
<comment type="subcellular location">
    <subcellularLocation>
        <location evidence="5">Secreted</location>
    </subcellularLocation>
    <subcellularLocation>
        <location evidence="5">Bacterial flagellum</location>
    </subcellularLocation>
</comment>
<keyword evidence="3" id="KW-0175">Coiled coil</keyword>
<dbReference type="PANTHER" id="PTHR30288:SF0">
    <property type="entry name" value="FLAGELLAR HOOK-ASSOCIATED PROTEIN 2"/>
    <property type="match status" value="1"/>
</dbReference>
<dbReference type="InterPro" id="IPR010809">
    <property type="entry name" value="FliD_C"/>
</dbReference>
<evidence type="ECO:0000259" key="7">
    <source>
        <dbReference type="Pfam" id="PF07195"/>
    </source>
</evidence>
<dbReference type="Pfam" id="PF07195">
    <property type="entry name" value="FliD_C"/>
    <property type="match status" value="1"/>
</dbReference>
<dbReference type="Pfam" id="PF02465">
    <property type="entry name" value="FliD_N"/>
    <property type="match status" value="1"/>
</dbReference>
<protein>
    <recommendedName>
        <fullName evidence="5">Flagellar hook-associated protein 2</fullName>
        <shortName evidence="5">HAP2</shortName>
    </recommendedName>
    <alternativeName>
        <fullName evidence="5">Flagellar cap protein</fullName>
    </alternativeName>
</protein>
<feature type="domain" description="Flagellar hook-associated protein 2 C-terminal" evidence="7">
    <location>
        <begin position="212"/>
        <end position="481"/>
    </location>
</feature>
<evidence type="ECO:0000256" key="5">
    <source>
        <dbReference type="RuleBase" id="RU362066"/>
    </source>
</evidence>
<keyword evidence="4 5" id="KW-0975">Bacterial flagellum</keyword>
<dbReference type="GO" id="GO:0071973">
    <property type="term" value="P:bacterial-type flagellum-dependent cell motility"/>
    <property type="evidence" value="ECO:0007669"/>
    <property type="project" value="TreeGrafter"/>
</dbReference>
<keyword evidence="5" id="KW-0964">Secreted</keyword>
<evidence type="ECO:0000256" key="2">
    <source>
        <dbReference type="ARBA" id="ARBA00011255"/>
    </source>
</evidence>
<evidence type="ECO:0000256" key="1">
    <source>
        <dbReference type="ARBA" id="ARBA00009764"/>
    </source>
</evidence>
<dbReference type="OrthoDB" id="9776025at2"/>
<dbReference type="RefSeq" id="WP_129442871.1">
    <property type="nucleotide sequence ID" value="NZ_CP035492.1"/>
</dbReference>
<dbReference type="KEGG" id="pprt:ET464_16570"/>
<dbReference type="InterPro" id="IPR003481">
    <property type="entry name" value="FliD_N"/>
</dbReference>
<evidence type="ECO:0000313" key="8">
    <source>
        <dbReference type="EMBL" id="QAY67759.1"/>
    </source>
</evidence>